<reference evidence="4 5" key="1">
    <citation type="journal article" date="2018" name="Biotechnol. Biofuels">
        <title>Integrative visual omics of the white-rot fungus Polyporus brumalis exposes the biotechnological potential of its oxidative enzymes for delignifying raw plant biomass.</title>
        <authorList>
            <person name="Miyauchi S."/>
            <person name="Rancon A."/>
            <person name="Drula E."/>
            <person name="Hage H."/>
            <person name="Chaduli D."/>
            <person name="Favel A."/>
            <person name="Grisel S."/>
            <person name="Henrissat B."/>
            <person name="Herpoel-Gimbert I."/>
            <person name="Ruiz-Duenas F.J."/>
            <person name="Chevret D."/>
            <person name="Hainaut M."/>
            <person name="Lin J."/>
            <person name="Wang M."/>
            <person name="Pangilinan J."/>
            <person name="Lipzen A."/>
            <person name="Lesage-Meessen L."/>
            <person name="Navarro D."/>
            <person name="Riley R."/>
            <person name="Grigoriev I.V."/>
            <person name="Zhou S."/>
            <person name="Raouche S."/>
            <person name="Rosso M.N."/>
        </authorList>
    </citation>
    <scope>NUCLEOTIDE SEQUENCE [LARGE SCALE GENOMIC DNA]</scope>
    <source>
        <strain evidence="4 5">BRFM 1820</strain>
    </source>
</reference>
<keyword evidence="2" id="KW-0812">Transmembrane</keyword>
<organism evidence="4 5">
    <name type="scientific">Lentinus brumalis</name>
    <dbReference type="NCBI Taxonomy" id="2498619"/>
    <lineage>
        <taxon>Eukaryota</taxon>
        <taxon>Fungi</taxon>
        <taxon>Dikarya</taxon>
        <taxon>Basidiomycota</taxon>
        <taxon>Agaricomycotina</taxon>
        <taxon>Agaricomycetes</taxon>
        <taxon>Polyporales</taxon>
        <taxon>Polyporaceae</taxon>
        <taxon>Lentinus</taxon>
    </lineage>
</organism>
<feature type="transmembrane region" description="Helical" evidence="2">
    <location>
        <begin position="210"/>
        <end position="231"/>
    </location>
</feature>
<sequence>MWQSRVRSLRDAAVVLAGPTLTLVSVLCVYEAFVTFDGEVECFWTARRTGASLLFFANRRVSLTVYVSGAGPARISTMSSCRLLVLATTAMQILQSIPGAVFSALRAYVLCRSKVLGLLVLALSLAPAGANLVTYGYRLTGEKFPPFGCLGTDDTTPVLDVRNHTVVIISRVPLIVADCLLIYITWTKLSGRTALKDIRQSRRLSFSDILLRDGTIYFIVLFILNVLHLVFSVTSIAGDGDSGQSLVPQFTAPITTILVSRFLLQLQEANQVVVRLDPDDALHSSRDPYEDTPSFISSLGAFISAEVSAPSDDDLELRLASRSDGEEQS</sequence>
<accession>A0A371CJT7</accession>
<dbReference type="InterPro" id="IPR045340">
    <property type="entry name" value="DUF6533"/>
</dbReference>
<feature type="transmembrane region" description="Helical" evidence="2">
    <location>
        <begin position="83"/>
        <end position="108"/>
    </location>
</feature>
<evidence type="ECO:0000256" key="1">
    <source>
        <dbReference type="SAM" id="MobiDB-lite"/>
    </source>
</evidence>
<dbReference type="AlphaFoldDB" id="A0A371CJT7"/>
<dbReference type="Pfam" id="PF20151">
    <property type="entry name" value="DUF6533"/>
    <property type="match status" value="1"/>
</dbReference>
<keyword evidence="2" id="KW-1133">Transmembrane helix</keyword>
<protein>
    <recommendedName>
        <fullName evidence="3">DUF6533 domain-containing protein</fullName>
    </recommendedName>
</protein>
<evidence type="ECO:0000313" key="5">
    <source>
        <dbReference type="Proteomes" id="UP000256964"/>
    </source>
</evidence>
<gene>
    <name evidence="4" type="ORF">OH76DRAFT_1450645</name>
</gene>
<feature type="compositionally biased region" description="Basic and acidic residues" evidence="1">
    <location>
        <begin position="316"/>
        <end position="329"/>
    </location>
</feature>
<dbReference type="OrthoDB" id="2756622at2759"/>
<proteinExistence type="predicted"/>
<name>A0A371CJT7_9APHY</name>
<feature type="transmembrane region" description="Helical" evidence="2">
    <location>
        <begin position="12"/>
        <end position="33"/>
    </location>
</feature>
<feature type="transmembrane region" description="Helical" evidence="2">
    <location>
        <begin position="115"/>
        <end position="137"/>
    </location>
</feature>
<evidence type="ECO:0000256" key="2">
    <source>
        <dbReference type="SAM" id="Phobius"/>
    </source>
</evidence>
<evidence type="ECO:0000259" key="3">
    <source>
        <dbReference type="Pfam" id="PF20151"/>
    </source>
</evidence>
<dbReference type="Proteomes" id="UP000256964">
    <property type="component" value="Unassembled WGS sequence"/>
</dbReference>
<dbReference type="EMBL" id="KZ857549">
    <property type="protein sequence ID" value="RDX40543.1"/>
    <property type="molecule type" value="Genomic_DNA"/>
</dbReference>
<feature type="transmembrane region" description="Helical" evidence="2">
    <location>
        <begin position="168"/>
        <end position="189"/>
    </location>
</feature>
<dbReference type="STRING" id="139420.A0A371CJT7"/>
<keyword evidence="2" id="KW-0472">Membrane</keyword>
<feature type="domain" description="DUF6533" evidence="3">
    <location>
        <begin position="26"/>
        <end position="59"/>
    </location>
</feature>
<evidence type="ECO:0000313" key="4">
    <source>
        <dbReference type="EMBL" id="RDX40543.1"/>
    </source>
</evidence>
<keyword evidence="5" id="KW-1185">Reference proteome</keyword>
<feature type="region of interest" description="Disordered" evidence="1">
    <location>
        <begin position="310"/>
        <end position="329"/>
    </location>
</feature>